<sequence>MSQLRALLDQALLTSFRISPPPETLTQSLAVRNFLARQIGNRGRIVNYRQEMCPVTKQRLDKLRVLIQDFGRKNHTPQVLMTQSIETSPAPELTALELELFNLQRQTRVPGSEQTLVLTTATRRPEDIQALKYVENEA</sequence>
<accession>A0A2T0FNB2</accession>
<gene>
    <name evidence="1" type="ORF">B9G98_04102</name>
</gene>
<comment type="caution">
    <text evidence="1">The sequence shown here is derived from an EMBL/GenBank/DDBJ whole genome shotgun (WGS) entry which is preliminary data.</text>
</comment>
<evidence type="ECO:0000313" key="1">
    <source>
        <dbReference type="EMBL" id="PRT56482.1"/>
    </source>
</evidence>
<dbReference type="EMBL" id="NDIQ01000022">
    <property type="protein sequence ID" value="PRT56482.1"/>
    <property type="molecule type" value="Genomic_DNA"/>
</dbReference>
<name>A0A2T0FNB2_9ASCO</name>
<keyword evidence="2" id="KW-1185">Reference proteome</keyword>
<dbReference type="Proteomes" id="UP000238350">
    <property type="component" value="Unassembled WGS sequence"/>
</dbReference>
<proteinExistence type="predicted"/>
<dbReference type="AlphaFoldDB" id="A0A2T0FNB2"/>
<organism evidence="1 2">
    <name type="scientific">Wickerhamiella sorbophila</name>
    <dbReference type="NCBI Taxonomy" id="45607"/>
    <lineage>
        <taxon>Eukaryota</taxon>
        <taxon>Fungi</taxon>
        <taxon>Dikarya</taxon>
        <taxon>Ascomycota</taxon>
        <taxon>Saccharomycotina</taxon>
        <taxon>Dipodascomycetes</taxon>
        <taxon>Dipodascales</taxon>
        <taxon>Trichomonascaceae</taxon>
        <taxon>Wickerhamiella</taxon>
    </lineage>
</organism>
<dbReference type="GeneID" id="36517850"/>
<evidence type="ECO:0000313" key="2">
    <source>
        <dbReference type="Proteomes" id="UP000238350"/>
    </source>
</evidence>
<protein>
    <submittedName>
        <fullName evidence="1">Uncharacterized protein</fullName>
    </submittedName>
</protein>
<reference evidence="1 2" key="1">
    <citation type="submission" date="2017-04" db="EMBL/GenBank/DDBJ databases">
        <title>Genome sequencing of [Candida] sorbophila.</title>
        <authorList>
            <person name="Ahn J.O."/>
        </authorList>
    </citation>
    <scope>NUCLEOTIDE SEQUENCE [LARGE SCALE GENOMIC DNA]</scope>
    <source>
        <strain evidence="1 2">DS02</strain>
    </source>
</reference>
<dbReference type="RefSeq" id="XP_024666427.1">
    <property type="nucleotide sequence ID" value="XM_024810659.1"/>
</dbReference>